<dbReference type="PROSITE" id="PS50110">
    <property type="entry name" value="RESPONSE_REGULATORY"/>
    <property type="match status" value="1"/>
</dbReference>
<proteinExistence type="predicted"/>
<evidence type="ECO:0000256" key="1">
    <source>
        <dbReference type="PROSITE-ProRule" id="PRU00169"/>
    </source>
</evidence>
<feature type="modified residue" description="4-aspartylphosphate" evidence="1">
    <location>
        <position position="54"/>
    </location>
</feature>
<comment type="caution">
    <text evidence="4">The sequence shown here is derived from an EMBL/GenBank/DDBJ whole genome shotgun (WGS) entry which is preliminary data.</text>
</comment>
<evidence type="ECO:0000259" key="3">
    <source>
        <dbReference type="PROSITE" id="PS50930"/>
    </source>
</evidence>
<dbReference type="Gene3D" id="2.40.50.1020">
    <property type="entry name" value="LytTr DNA-binding domain"/>
    <property type="match status" value="1"/>
</dbReference>
<keyword evidence="5" id="KW-1185">Reference proteome</keyword>
<dbReference type="PANTHER" id="PTHR37299">
    <property type="entry name" value="TRANSCRIPTIONAL REGULATOR-RELATED"/>
    <property type="match status" value="1"/>
</dbReference>
<accession>A0ABS1HDM4</accession>
<dbReference type="Pfam" id="PF00072">
    <property type="entry name" value="Response_reg"/>
    <property type="match status" value="1"/>
</dbReference>
<protein>
    <submittedName>
        <fullName evidence="4">Response regulator transcription factor</fullName>
    </submittedName>
</protein>
<reference evidence="4 5" key="1">
    <citation type="submission" date="2021-01" db="EMBL/GenBank/DDBJ databases">
        <title>Carboxyliciviraga sp.nov., isolated from coastal sediments.</title>
        <authorList>
            <person name="Lu D."/>
            <person name="Zhang T."/>
        </authorList>
    </citation>
    <scope>NUCLEOTIDE SEQUENCE [LARGE SCALE GENOMIC DNA]</scope>
    <source>
        <strain evidence="4 5">N1Y132</strain>
    </source>
</reference>
<feature type="domain" description="Response regulatory" evidence="2">
    <location>
        <begin position="3"/>
        <end position="114"/>
    </location>
</feature>
<keyword evidence="1" id="KW-0597">Phosphoprotein</keyword>
<evidence type="ECO:0000313" key="5">
    <source>
        <dbReference type="Proteomes" id="UP000605676"/>
    </source>
</evidence>
<dbReference type="SMART" id="SM00850">
    <property type="entry name" value="LytTR"/>
    <property type="match status" value="1"/>
</dbReference>
<dbReference type="InterPro" id="IPR007492">
    <property type="entry name" value="LytTR_DNA-bd_dom"/>
</dbReference>
<dbReference type="InterPro" id="IPR011006">
    <property type="entry name" value="CheY-like_superfamily"/>
</dbReference>
<gene>
    <name evidence="4" type="ORF">JIV24_00425</name>
</gene>
<evidence type="ECO:0000259" key="2">
    <source>
        <dbReference type="PROSITE" id="PS50110"/>
    </source>
</evidence>
<dbReference type="PROSITE" id="PS50930">
    <property type="entry name" value="HTH_LYTTR"/>
    <property type="match status" value="1"/>
</dbReference>
<dbReference type="Proteomes" id="UP000605676">
    <property type="component" value="Unassembled WGS sequence"/>
</dbReference>
<organism evidence="4 5">
    <name type="scientific">Carboxylicivirga marina</name>
    <dbReference type="NCBI Taxonomy" id="2800988"/>
    <lineage>
        <taxon>Bacteria</taxon>
        <taxon>Pseudomonadati</taxon>
        <taxon>Bacteroidota</taxon>
        <taxon>Bacteroidia</taxon>
        <taxon>Marinilabiliales</taxon>
        <taxon>Marinilabiliaceae</taxon>
        <taxon>Carboxylicivirga</taxon>
    </lineage>
</organism>
<name>A0ABS1HDM4_9BACT</name>
<dbReference type="InterPro" id="IPR046947">
    <property type="entry name" value="LytR-like"/>
</dbReference>
<dbReference type="Pfam" id="PF04397">
    <property type="entry name" value="LytTR"/>
    <property type="match status" value="1"/>
</dbReference>
<dbReference type="Gene3D" id="3.40.50.2300">
    <property type="match status" value="1"/>
</dbReference>
<feature type="domain" description="HTH LytTR-type" evidence="3">
    <location>
        <begin position="135"/>
        <end position="234"/>
    </location>
</feature>
<dbReference type="RefSeq" id="WP_200463014.1">
    <property type="nucleotide sequence ID" value="NZ_JAENRR010000001.1"/>
</dbReference>
<dbReference type="InterPro" id="IPR001789">
    <property type="entry name" value="Sig_transdc_resp-reg_receiver"/>
</dbReference>
<sequence length="238" mass="27671">MIRCITIDDEPLALKQMAAYIDKTPFLELSGQFDSALNAMTYLTENRVDLMFVDINMPDLSGMDFVKTLSDGPKVIFTTAYSEYALEGFKVNAVDYMLKPISYADFLKAASKAQELYFSTPDVQEETIDLGDDFLFIKSEYKVIRINYNDIRYIEGMREYVRIYLDNAPPVMALMSIKKLVEHLPANDFMRVHRSFMVNLNKISIIERNRIVFDKTYIPISDQYKPAFQEFLDKKFLK</sequence>
<dbReference type="EMBL" id="JAENRR010000001">
    <property type="protein sequence ID" value="MBK3515783.1"/>
    <property type="molecule type" value="Genomic_DNA"/>
</dbReference>
<dbReference type="SMART" id="SM00448">
    <property type="entry name" value="REC"/>
    <property type="match status" value="1"/>
</dbReference>
<dbReference type="SUPFAM" id="SSF52172">
    <property type="entry name" value="CheY-like"/>
    <property type="match status" value="1"/>
</dbReference>
<dbReference type="PANTHER" id="PTHR37299:SF1">
    <property type="entry name" value="STAGE 0 SPORULATION PROTEIN A HOMOLOG"/>
    <property type="match status" value="1"/>
</dbReference>
<evidence type="ECO:0000313" key="4">
    <source>
        <dbReference type="EMBL" id="MBK3515783.1"/>
    </source>
</evidence>